<comment type="caution">
    <text evidence="1">The sequence shown here is derived from an EMBL/GenBank/DDBJ whole genome shotgun (WGS) entry which is preliminary data.</text>
</comment>
<evidence type="ECO:0000313" key="1">
    <source>
        <dbReference type="EMBL" id="MBW0563729.1"/>
    </source>
</evidence>
<gene>
    <name evidence="1" type="ORF">O181_103444</name>
</gene>
<dbReference type="EMBL" id="AVOT02074655">
    <property type="protein sequence ID" value="MBW0563729.1"/>
    <property type="molecule type" value="Genomic_DNA"/>
</dbReference>
<dbReference type="Proteomes" id="UP000765509">
    <property type="component" value="Unassembled WGS sequence"/>
</dbReference>
<reference evidence="1" key="1">
    <citation type="submission" date="2021-03" db="EMBL/GenBank/DDBJ databases">
        <title>Draft genome sequence of rust myrtle Austropuccinia psidii MF-1, a brazilian biotype.</title>
        <authorList>
            <person name="Quecine M.C."/>
            <person name="Pachon D.M.R."/>
            <person name="Bonatelli M.L."/>
            <person name="Correr F.H."/>
            <person name="Franceschini L.M."/>
            <person name="Leite T.F."/>
            <person name="Margarido G.R.A."/>
            <person name="Almeida C.A."/>
            <person name="Ferrarezi J.A."/>
            <person name="Labate C.A."/>
        </authorList>
    </citation>
    <scope>NUCLEOTIDE SEQUENCE</scope>
    <source>
        <strain evidence="1">MF-1</strain>
    </source>
</reference>
<proteinExistence type="predicted"/>
<organism evidence="1 2">
    <name type="scientific">Austropuccinia psidii MF-1</name>
    <dbReference type="NCBI Taxonomy" id="1389203"/>
    <lineage>
        <taxon>Eukaryota</taxon>
        <taxon>Fungi</taxon>
        <taxon>Dikarya</taxon>
        <taxon>Basidiomycota</taxon>
        <taxon>Pucciniomycotina</taxon>
        <taxon>Pucciniomycetes</taxon>
        <taxon>Pucciniales</taxon>
        <taxon>Sphaerophragmiaceae</taxon>
        <taxon>Austropuccinia</taxon>
    </lineage>
</organism>
<evidence type="ECO:0000313" key="2">
    <source>
        <dbReference type="Proteomes" id="UP000765509"/>
    </source>
</evidence>
<dbReference type="AlphaFoldDB" id="A0A9Q3JKI1"/>
<name>A0A9Q3JKI1_9BASI</name>
<protein>
    <submittedName>
        <fullName evidence="1">Uncharacterized protein</fullName>
    </submittedName>
</protein>
<sequence>MSELPEKIPTFILDSNESTSFGIIPPASNEFSTSVNSFSLVGELKIPSLPSWNLIPSRDEVFKDIKDVGKDIAISSIHLFQGDMKLSPLSFHASLKGKWDEEKDPEEIKAVLKVVPSAYHHYLDVFSKIKEDKIPLHCSHDHHIELEGSLPPVGSIYSLSNNDSGKLWAYISDNV</sequence>
<dbReference type="OrthoDB" id="3057910at2759"/>
<accession>A0A9Q3JKI1</accession>
<keyword evidence="2" id="KW-1185">Reference proteome</keyword>